<keyword evidence="3 6" id="KW-0812">Transmembrane</keyword>
<evidence type="ECO:0000256" key="4">
    <source>
        <dbReference type="ARBA" id="ARBA00022989"/>
    </source>
</evidence>
<dbReference type="GO" id="GO:0016020">
    <property type="term" value="C:membrane"/>
    <property type="evidence" value="ECO:0007669"/>
    <property type="project" value="UniProtKB-SubCell"/>
</dbReference>
<dbReference type="PANTHER" id="PTHR13674:SF5">
    <property type="entry name" value="UPF0389 PROTEIN CG9231"/>
    <property type="match status" value="1"/>
</dbReference>
<dbReference type="AlphaFoldDB" id="A0A1D2M2N5"/>
<comment type="subcellular location">
    <subcellularLocation>
        <location evidence="1">Membrane</location>
        <topology evidence="1">Single-pass membrane protein</topology>
    </subcellularLocation>
</comment>
<evidence type="ECO:0000256" key="1">
    <source>
        <dbReference type="ARBA" id="ARBA00004167"/>
    </source>
</evidence>
<evidence type="ECO:0000256" key="5">
    <source>
        <dbReference type="ARBA" id="ARBA00023136"/>
    </source>
</evidence>
<sequence length="161" mass="18394">MSKEALFQRKTPYLIMEGAVTRLFQTSSVVSETSTDPKRLAQRLVRLSGKLFHLWTVQTEGFQVHQGVPTALDKKFLVWSGVFKSADQIPKSLEGEVIHRARSWGRIRMNIGFLFIVAGMGGVMVYSGKQAAKRGESLEQQNLEWHRKINEEYNRQQGNQK</sequence>
<gene>
    <name evidence="7" type="ORF">Ocin01_19449</name>
</gene>
<comment type="similarity">
    <text evidence="2">Belongs to the UPF0389 family.</text>
</comment>
<evidence type="ECO:0000313" key="8">
    <source>
        <dbReference type="Proteomes" id="UP000094527"/>
    </source>
</evidence>
<feature type="transmembrane region" description="Helical" evidence="6">
    <location>
        <begin position="109"/>
        <end position="128"/>
    </location>
</feature>
<evidence type="ECO:0000256" key="2">
    <source>
        <dbReference type="ARBA" id="ARBA00007363"/>
    </source>
</evidence>
<dbReference type="EMBL" id="LJIJ01005821">
    <property type="protein sequence ID" value="ODM87233.1"/>
    <property type="molecule type" value="Genomic_DNA"/>
</dbReference>
<dbReference type="PANTHER" id="PTHR13674">
    <property type="entry name" value="GROWTH AND TRANSFORMATION-DEPENDENT PROTEIN"/>
    <property type="match status" value="1"/>
</dbReference>
<proteinExistence type="inferred from homology"/>
<reference evidence="7 8" key="1">
    <citation type="journal article" date="2016" name="Genome Biol. Evol.">
        <title>Gene Family Evolution Reflects Adaptation to Soil Environmental Stressors in the Genome of the Collembolan Orchesella cincta.</title>
        <authorList>
            <person name="Faddeeva-Vakhrusheva A."/>
            <person name="Derks M.F."/>
            <person name="Anvar S.Y."/>
            <person name="Agamennone V."/>
            <person name="Suring W."/>
            <person name="Smit S."/>
            <person name="van Straalen N.M."/>
            <person name="Roelofs D."/>
        </authorList>
    </citation>
    <scope>NUCLEOTIDE SEQUENCE [LARGE SCALE GENOMIC DNA]</scope>
    <source>
        <tissue evidence="7">Mixed pool</tissue>
    </source>
</reference>
<organism evidence="7 8">
    <name type="scientific">Orchesella cincta</name>
    <name type="common">Springtail</name>
    <name type="synonym">Podura cincta</name>
    <dbReference type="NCBI Taxonomy" id="48709"/>
    <lineage>
        <taxon>Eukaryota</taxon>
        <taxon>Metazoa</taxon>
        <taxon>Ecdysozoa</taxon>
        <taxon>Arthropoda</taxon>
        <taxon>Hexapoda</taxon>
        <taxon>Collembola</taxon>
        <taxon>Entomobryomorpha</taxon>
        <taxon>Entomobryoidea</taxon>
        <taxon>Orchesellidae</taxon>
        <taxon>Orchesellinae</taxon>
        <taxon>Orchesella</taxon>
    </lineage>
</organism>
<dbReference type="InterPro" id="IPR009432">
    <property type="entry name" value="DUF1075"/>
</dbReference>
<evidence type="ECO:0000256" key="6">
    <source>
        <dbReference type="SAM" id="Phobius"/>
    </source>
</evidence>
<accession>A0A1D2M2N5</accession>
<keyword evidence="4 6" id="KW-1133">Transmembrane helix</keyword>
<dbReference type="Pfam" id="PF06388">
    <property type="entry name" value="DUF1075"/>
    <property type="match status" value="1"/>
</dbReference>
<keyword evidence="8" id="KW-1185">Reference proteome</keyword>
<dbReference type="OrthoDB" id="8193498at2759"/>
<name>A0A1D2M2N5_ORCCI</name>
<keyword evidence="5 6" id="KW-0472">Membrane</keyword>
<dbReference type="STRING" id="48709.A0A1D2M2N5"/>
<comment type="caution">
    <text evidence="7">The sequence shown here is derived from an EMBL/GenBank/DDBJ whole genome shotgun (WGS) entry which is preliminary data.</text>
</comment>
<protein>
    <submittedName>
        <fullName evidence="7">Uncharacterized protein</fullName>
    </submittedName>
</protein>
<dbReference type="Proteomes" id="UP000094527">
    <property type="component" value="Unassembled WGS sequence"/>
</dbReference>
<evidence type="ECO:0000256" key="3">
    <source>
        <dbReference type="ARBA" id="ARBA00022692"/>
    </source>
</evidence>
<evidence type="ECO:0000313" key="7">
    <source>
        <dbReference type="EMBL" id="ODM87233.1"/>
    </source>
</evidence>